<dbReference type="EMBL" id="JAVMIP010000001">
    <property type="protein sequence ID" value="MDS3859288.1"/>
    <property type="molecule type" value="Genomic_DNA"/>
</dbReference>
<comment type="caution">
    <text evidence="1">The sequence shown here is derived from an EMBL/GenBank/DDBJ whole genome shotgun (WGS) entry which is preliminary data.</text>
</comment>
<organism evidence="1 2">
    <name type="scientific">Pseudocalidococcus azoricus BACA0444</name>
    <dbReference type="NCBI Taxonomy" id="2918990"/>
    <lineage>
        <taxon>Bacteria</taxon>
        <taxon>Bacillati</taxon>
        <taxon>Cyanobacteriota</taxon>
        <taxon>Cyanophyceae</taxon>
        <taxon>Acaryochloridales</taxon>
        <taxon>Thermosynechococcaceae</taxon>
        <taxon>Pseudocalidococcus</taxon>
        <taxon>Pseudocalidococcus azoricus</taxon>
    </lineage>
</organism>
<dbReference type="RefSeq" id="WP_322876623.1">
    <property type="nucleotide sequence ID" value="NZ_JAVMIP010000001.1"/>
</dbReference>
<sequence>MKQRWQRRWLWSLGLVLSVCSILGWGLGAWSQGADPAQPSLGRLRLGAELYVQRCGSCHLPVPAQTLSTDTWRVLIQDINHYGIQLQPLPKLDFNLIWPYLRTYSRPIRPGETVPYRLGQSRFFRILHPGVELSQPIGLGSCKSCHPAAQQLDYITLVPNWQQFLTPTAP</sequence>
<protein>
    <submittedName>
        <fullName evidence="1">Cytochrome C</fullName>
    </submittedName>
</protein>
<evidence type="ECO:0000313" key="2">
    <source>
        <dbReference type="Proteomes" id="UP001268256"/>
    </source>
</evidence>
<dbReference type="AlphaFoldDB" id="A0AAE4JVP6"/>
<dbReference type="Proteomes" id="UP001268256">
    <property type="component" value="Unassembled WGS sequence"/>
</dbReference>
<gene>
    <name evidence="1" type="ORF">RIF25_00565</name>
</gene>
<dbReference type="InterPro" id="IPR018588">
    <property type="entry name" value="Dihaem_cytochrome-c"/>
</dbReference>
<accession>A0AAE4JVP6</accession>
<evidence type="ECO:0000313" key="1">
    <source>
        <dbReference type="EMBL" id="MDS3859288.1"/>
    </source>
</evidence>
<reference evidence="2" key="1">
    <citation type="submission" date="2023-07" db="EMBL/GenBank/DDBJ databases">
        <authorList>
            <person name="Luz R."/>
            <person name="Cordeiro R."/>
            <person name="Fonseca A."/>
            <person name="Goncalves V."/>
        </authorList>
    </citation>
    <scope>NUCLEOTIDE SEQUENCE [LARGE SCALE GENOMIC DNA]</scope>
    <source>
        <strain evidence="2">BACA0444</strain>
    </source>
</reference>
<dbReference type="Pfam" id="PF09626">
    <property type="entry name" value="DHC"/>
    <property type="match status" value="1"/>
</dbReference>
<proteinExistence type="predicted"/>
<keyword evidence="2" id="KW-1185">Reference proteome</keyword>
<name>A0AAE4JVP6_9CYAN</name>